<dbReference type="Gene3D" id="2.60.40.10">
    <property type="entry name" value="Immunoglobulins"/>
    <property type="match status" value="2"/>
</dbReference>
<organism evidence="2">
    <name type="scientific">Hyalella azteca</name>
    <name type="common">Amphipod</name>
    <dbReference type="NCBI Taxonomy" id="294128"/>
    <lineage>
        <taxon>Eukaryota</taxon>
        <taxon>Metazoa</taxon>
        <taxon>Ecdysozoa</taxon>
        <taxon>Arthropoda</taxon>
        <taxon>Crustacea</taxon>
        <taxon>Multicrustacea</taxon>
        <taxon>Malacostraca</taxon>
        <taxon>Eumalacostraca</taxon>
        <taxon>Peracarida</taxon>
        <taxon>Amphipoda</taxon>
        <taxon>Senticaudata</taxon>
        <taxon>Talitrida</taxon>
        <taxon>Talitroidea</taxon>
        <taxon>Hyalellidae</taxon>
        <taxon>Hyalella</taxon>
    </lineage>
</organism>
<accession>A0A6A0H9Y6</accession>
<protein>
    <recommendedName>
        <fullName evidence="1">Ig-like domain-containing protein</fullName>
    </recommendedName>
</protein>
<dbReference type="Pfam" id="PF00047">
    <property type="entry name" value="ig"/>
    <property type="match status" value="1"/>
</dbReference>
<dbReference type="InterPro" id="IPR013151">
    <property type="entry name" value="Immunoglobulin_dom"/>
</dbReference>
<dbReference type="EMBL" id="JQDR03003349">
    <property type="protein sequence ID" value="KAA0202580.1"/>
    <property type="molecule type" value="Genomic_DNA"/>
</dbReference>
<dbReference type="AlphaFoldDB" id="A0A6A0H9Y6"/>
<dbReference type="InterPro" id="IPR007110">
    <property type="entry name" value="Ig-like_dom"/>
</dbReference>
<evidence type="ECO:0000313" key="2">
    <source>
        <dbReference type="EMBL" id="KAA0202580.1"/>
    </source>
</evidence>
<dbReference type="InterPro" id="IPR013783">
    <property type="entry name" value="Ig-like_fold"/>
</dbReference>
<dbReference type="Proteomes" id="UP000711488">
    <property type="component" value="Unassembled WGS sequence"/>
</dbReference>
<dbReference type="SUPFAM" id="SSF48726">
    <property type="entry name" value="Immunoglobulin"/>
    <property type="match status" value="1"/>
</dbReference>
<feature type="domain" description="Ig-like" evidence="1">
    <location>
        <begin position="68"/>
        <end position="168"/>
    </location>
</feature>
<name>A0A6A0H9Y6_HYAAZ</name>
<reference evidence="2" key="1">
    <citation type="submission" date="2014-08" db="EMBL/GenBank/DDBJ databases">
        <authorList>
            <person name="Murali S."/>
            <person name="Richards S."/>
            <person name="Bandaranaike D."/>
            <person name="Bellair M."/>
            <person name="Blankenburg K."/>
            <person name="Chao H."/>
            <person name="Dinh H."/>
            <person name="Doddapaneni H."/>
            <person name="Dugan-Rocha S."/>
            <person name="Elkadiri S."/>
            <person name="Gnanaolivu R."/>
            <person name="Hughes D."/>
            <person name="Lee S."/>
            <person name="Li M."/>
            <person name="Ming W."/>
            <person name="Munidasa M."/>
            <person name="Muniz J."/>
            <person name="Nguyen L."/>
            <person name="Osuji N."/>
            <person name="Pu L.-L."/>
            <person name="Puazo M."/>
            <person name="Skinner E."/>
            <person name="Qu C."/>
            <person name="Quiroz J."/>
            <person name="Raj R."/>
            <person name="Weissenberger G."/>
            <person name="Xin Y."/>
            <person name="Zou X."/>
            <person name="Han Y."/>
            <person name="Worley K."/>
            <person name="Muzny D."/>
            <person name="Gibbs R."/>
        </authorList>
    </citation>
    <scope>NUCLEOTIDE SEQUENCE</scope>
    <source>
        <strain evidence="2">HAZT.00-mixed</strain>
        <tissue evidence="2">Whole organism</tissue>
    </source>
</reference>
<reference evidence="2" key="2">
    <citation type="journal article" date="2018" name="Environ. Sci. Technol.">
        <title>The Toxicogenome of Hyalella azteca: A Model for Sediment Ecotoxicology and Evolutionary Toxicology.</title>
        <authorList>
            <person name="Poynton H.C."/>
            <person name="Hasenbein S."/>
            <person name="Benoit J.B."/>
            <person name="Sepulveda M.S."/>
            <person name="Poelchau M.F."/>
            <person name="Hughes D.S.T."/>
            <person name="Murali S.C."/>
            <person name="Chen S."/>
            <person name="Glastad K.M."/>
            <person name="Goodisman M.A.D."/>
            <person name="Werren J.H."/>
            <person name="Vineis J.H."/>
            <person name="Bowen J.L."/>
            <person name="Friedrich M."/>
            <person name="Jones J."/>
            <person name="Robertson H.M."/>
            <person name="Feyereisen R."/>
            <person name="Mechler-Hickson A."/>
            <person name="Mathers N."/>
            <person name="Lee C.E."/>
            <person name="Colbourne J.K."/>
            <person name="Biales A."/>
            <person name="Johnston J.S."/>
            <person name="Wellborn G.A."/>
            <person name="Rosendale A.J."/>
            <person name="Cridge A.G."/>
            <person name="Munoz-Torres M.C."/>
            <person name="Bain P.A."/>
            <person name="Manny A.R."/>
            <person name="Major K.M."/>
            <person name="Lambert F.N."/>
            <person name="Vulpe C.D."/>
            <person name="Tuck P."/>
            <person name="Blalock B.J."/>
            <person name="Lin Y.Y."/>
            <person name="Smith M.E."/>
            <person name="Ochoa-Acuna H."/>
            <person name="Chen M.M."/>
            <person name="Childers C.P."/>
            <person name="Qu J."/>
            <person name="Dugan S."/>
            <person name="Lee S.L."/>
            <person name="Chao H."/>
            <person name="Dinh H."/>
            <person name="Han Y."/>
            <person name="Doddapaneni H."/>
            <person name="Worley K.C."/>
            <person name="Muzny D.M."/>
            <person name="Gibbs R.A."/>
            <person name="Richards S."/>
        </authorList>
    </citation>
    <scope>NUCLEOTIDE SEQUENCE</scope>
    <source>
        <strain evidence="2">HAZT.00-mixed</strain>
        <tissue evidence="2">Whole organism</tissue>
    </source>
</reference>
<dbReference type="InterPro" id="IPR036179">
    <property type="entry name" value="Ig-like_dom_sf"/>
</dbReference>
<dbReference type="PROSITE" id="PS50835">
    <property type="entry name" value="IG_LIKE"/>
    <property type="match status" value="1"/>
</dbReference>
<evidence type="ECO:0000259" key="1">
    <source>
        <dbReference type="PROSITE" id="PS50835"/>
    </source>
</evidence>
<gene>
    <name evidence="2" type="ORF">HAZT_HAZT005772</name>
</gene>
<comment type="caution">
    <text evidence="2">The sequence shown here is derived from an EMBL/GenBank/DDBJ whole genome shotgun (WGS) entry which is preliminary data.</text>
</comment>
<proteinExistence type="predicted"/>
<reference evidence="2" key="3">
    <citation type="submission" date="2019-06" db="EMBL/GenBank/DDBJ databases">
        <authorList>
            <person name="Poynton C."/>
            <person name="Hasenbein S."/>
            <person name="Benoit J.B."/>
            <person name="Sepulveda M.S."/>
            <person name="Poelchau M.F."/>
            <person name="Murali S.C."/>
            <person name="Chen S."/>
            <person name="Glastad K.M."/>
            <person name="Werren J.H."/>
            <person name="Vineis J.H."/>
            <person name="Bowen J.L."/>
            <person name="Friedrich M."/>
            <person name="Jones J."/>
            <person name="Robertson H.M."/>
            <person name="Feyereisen R."/>
            <person name="Mechler-Hickson A."/>
            <person name="Mathers N."/>
            <person name="Lee C.E."/>
            <person name="Colbourne J.K."/>
            <person name="Biales A."/>
            <person name="Johnston J.S."/>
            <person name="Wellborn G.A."/>
            <person name="Rosendale A.J."/>
            <person name="Cridge A.G."/>
            <person name="Munoz-Torres M.C."/>
            <person name="Bain P.A."/>
            <person name="Manny A.R."/>
            <person name="Major K.M."/>
            <person name="Lambert F.N."/>
            <person name="Vulpe C.D."/>
            <person name="Tuck P."/>
            <person name="Blalock B.J."/>
            <person name="Lin Y.-Y."/>
            <person name="Smith M.E."/>
            <person name="Ochoa-Acuna H."/>
            <person name="Chen M.-J.M."/>
            <person name="Childers C.P."/>
            <person name="Qu J."/>
            <person name="Dugan S."/>
            <person name="Lee S.L."/>
            <person name="Chao H."/>
            <person name="Dinh H."/>
            <person name="Han Y."/>
            <person name="Doddapaneni H."/>
            <person name="Worley K.C."/>
            <person name="Muzny D.M."/>
            <person name="Gibbs R.A."/>
            <person name="Richards S."/>
        </authorList>
    </citation>
    <scope>NUCLEOTIDE SEQUENCE</scope>
    <source>
        <strain evidence="2">HAZT.00-mixed</strain>
        <tissue evidence="2">Whole organism</tissue>
    </source>
</reference>
<sequence length="233" mass="24925">MRVLDALSAVTWTYQDGRPLANSGLVAEHSNGTLQFAPFPSQAYDAAVHDAVYACRLASSLGVVVSTPVAVRAVIETPYDVEAYDAHALTGNVALLTCVVPPYVQGYVTATSWVRDDVYNVVPSQFGDDKYHMTSSGDLLVFNVVQADGGPTYRCRTVNSISGVTTVSSSARIIVTGEAFDMISGVTTVSSSARIIVTGEVSVCIFQLICSLMLLANRKIFDRDSSKPELMLV</sequence>